<dbReference type="OrthoDB" id="191139at2759"/>
<accession>A0A4Q9M7I4</accession>
<dbReference type="AlphaFoldDB" id="A0A4Q9M7I4"/>
<evidence type="ECO:0000313" key="2">
    <source>
        <dbReference type="EMBL" id="TBU22990.1"/>
    </source>
</evidence>
<dbReference type="PANTHER" id="PTHR43157">
    <property type="entry name" value="PHOSPHATIDYLINOSITOL-GLYCAN BIOSYNTHESIS CLASS F PROTEIN-RELATED"/>
    <property type="match status" value="1"/>
</dbReference>
<protein>
    <submittedName>
        <fullName evidence="2">NAD(P)-binding protein</fullName>
    </submittedName>
</protein>
<name>A0A4Q9M7I4_9APHY</name>
<keyword evidence="1" id="KW-0560">Oxidoreductase</keyword>
<dbReference type="SUPFAM" id="SSF51735">
    <property type="entry name" value="NAD(P)-binding Rossmann-fold domains"/>
    <property type="match status" value="1"/>
</dbReference>
<sequence length="319" mass="35898">MSHPIQWCRQAFPPASKWHPEDIPDLSGQIVLVTGGNSGIGFEMIKSLLRKNAKVYLAARSQQKGEEAIRALKEDTGKTAEFLQLDLNDLVAVQRSAQDFAQRESHIDILFINAGIMYPPLDQITAQKYDATFGVNVIGHHLFLRLLYPLLTSPSPLSQSQTSPSRIIWTSSSANLLVNGRLDFSTFTEGPARRKAGTFDLYSQSKLAQIQLSAYVAKRAAEAGENVVSIAVDPGHIRSDIFRGKKPWYLILYEKFVMYPVSYGVLTPLYAGTAPEALEYNGKYIRPWARPGQPHPSAYDREQQEKLWVWLEEQVKEYL</sequence>
<evidence type="ECO:0000256" key="1">
    <source>
        <dbReference type="ARBA" id="ARBA00023002"/>
    </source>
</evidence>
<gene>
    <name evidence="2" type="ORF">BD311DRAFT_791911</name>
</gene>
<dbReference type="PRINTS" id="PR00081">
    <property type="entry name" value="GDHRDH"/>
</dbReference>
<proteinExistence type="predicted"/>
<dbReference type="Gene3D" id="3.40.50.720">
    <property type="entry name" value="NAD(P)-binding Rossmann-like Domain"/>
    <property type="match status" value="1"/>
</dbReference>
<dbReference type="Pfam" id="PF00106">
    <property type="entry name" value="adh_short"/>
    <property type="match status" value="1"/>
</dbReference>
<dbReference type="InterPro" id="IPR002347">
    <property type="entry name" value="SDR_fam"/>
</dbReference>
<dbReference type="GO" id="GO:0016491">
    <property type="term" value="F:oxidoreductase activity"/>
    <property type="evidence" value="ECO:0007669"/>
    <property type="project" value="UniProtKB-KW"/>
</dbReference>
<dbReference type="InterPro" id="IPR036291">
    <property type="entry name" value="NAD(P)-bd_dom_sf"/>
</dbReference>
<dbReference type="Proteomes" id="UP000292957">
    <property type="component" value="Unassembled WGS sequence"/>
</dbReference>
<organism evidence="2">
    <name type="scientific">Dichomitus squalens</name>
    <dbReference type="NCBI Taxonomy" id="114155"/>
    <lineage>
        <taxon>Eukaryota</taxon>
        <taxon>Fungi</taxon>
        <taxon>Dikarya</taxon>
        <taxon>Basidiomycota</taxon>
        <taxon>Agaricomycotina</taxon>
        <taxon>Agaricomycetes</taxon>
        <taxon>Polyporales</taxon>
        <taxon>Polyporaceae</taxon>
        <taxon>Dichomitus</taxon>
    </lineage>
</organism>
<reference evidence="2" key="1">
    <citation type="submission" date="2019-01" db="EMBL/GenBank/DDBJ databases">
        <title>Draft genome sequences of three monokaryotic isolates of the white-rot basidiomycete fungus Dichomitus squalens.</title>
        <authorList>
            <consortium name="DOE Joint Genome Institute"/>
            <person name="Lopez S.C."/>
            <person name="Andreopoulos B."/>
            <person name="Pangilinan J."/>
            <person name="Lipzen A."/>
            <person name="Riley R."/>
            <person name="Ahrendt S."/>
            <person name="Ng V."/>
            <person name="Barry K."/>
            <person name="Daum C."/>
            <person name="Grigoriev I.V."/>
            <person name="Hilden K.S."/>
            <person name="Makela M.R."/>
            <person name="de Vries R.P."/>
        </authorList>
    </citation>
    <scope>NUCLEOTIDE SEQUENCE [LARGE SCALE GENOMIC DNA]</scope>
    <source>
        <strain evidence="2">OM18370.1</strain>
    </source>
</reference>
<dbReference type="PANTHER" id="PTHR43157:SF31">
    <property type="entry name" value="PHOSPHATIDYLINOSITOL-GLYCAN BIOSYNTHESIS CLASS F PROTEIN"/>
    <property type="match status" value="1"/>
</dbReference>
<dbReference type="EMBL" id="ML143519">
    <property type="protein sequence ID" value="TBU22990.1"/>
    <property type="molecule type" value="Genomic_DNA"/>
</dbReference>